<feature type="domain" description="Palmitoyltransferase DHHC" evidence="8">
    <location>
        <begin position="118"/>
        <end position="243"/>
    </location>
</feature>
<comment type="catalytic activity">
    <reaction evidence="7">
        <text>L-cysteinyl-[protein] + hexadecanoyl-CoA = S-hexadecanoyl-L-cysteinyl-[protein] + CoA</text>
        <dbReference type="Rhea" id="RHEA:36683"/>
        <dbReference type="Rhea" id="RHEA-COMP:10131"/>
        <dbReference type="Rhea" id="RHEA-COMP:11032"/>
        <dbReference type="ChEBI" id="CHEBI:29950"/>
        <dbReference type="ChEBI" id="CHEBI:57287"/>
        <dbReference type="ChEBI" id="CHEBI:57379"/>
        <dbReference type="ChEBI" id="CHEBI:74151"/>
        <dbReference type="EC" id="2.3.1.225"/>
    </reaction>
</comment>
<protein>
    <recommendedName>
        <fullName evidence="7">Palmitoyltransferase</fullName>
        <ecNumber evidence="7">2.3.1.225</ecNumber>
    </recommendedName>
</protein>
<keyword evidence="9" id="KW-1185">Reference proteome</keyword>
<evidence type="ECO:0000313" key="11">
    <source>
        <dbReference type="RefSeq" id="XP_019632376.1"/>
    </source>
</evidence>
<dbReference type="OrthoDB" id="331948at2759"/>
<sequence length="296" mass="33914">MPEGPLCNLLALCECPGTMWEGSRLRLPCGVRVRFLYDPQGWCALGIISFIWAYNTVFIPSLVIMPMYHDNRLPLATPVFYFLMSSLTVVCLYLSVTTNPGTVPLDIQPSAVEAADWTVCKVCQIRRPPRSHHCRRCQQCVRKMDHHCPWINNCVGEENHWLFMQLLYYTLILVSLSIALAALHLYYSPPCSYCNPGIFPFSYTRPLLWFTCGQGVFFFPAAIGLVFGQTFNIILDRTTLENLADPYFRSGVPSPRAIHEAFSDICGTKNVFCWLWPLRRRRAITAQAGYSYYRHM</sequence>
<keyword evidence="4 7" id="KW-1133">Transmembrane helix</keyword>
<dbReference type="Pfam" id="PF01529">
    <property type="entry name" value="DHHC"/>
    <property type="match status" value="1"/>
</dbReference>
<reference evidence="10 11" key="1">
    <citation type="submission" date="2025-04" db="UniProtKB">
        <authorList>
            <consortium name="RefSeq"/>
        </authorList>
    </citation>
    <scope>IDENTIFICATION</scope>
    <source>
        <tissue evidence="10 11">Gonad</tissue>
    </source>
</reference>
<dbReference type="PANTHER" id="PTHR22883">
    <property type="entry name" value="ZINC FINGER DHHC DOMAIN CONTAINING PROTEIN"/>
    <property type="match status" value="1"/>
</dbReference>
<gene>
    <name evidence="10 11" type="primary">LOC109476010</name>
</gene>
<evidence type="ECO:0000256" key="2">
    <source>
        <dbReference type="ARBA" id="ARBA00022679"/>
    </source>
</evidence>
<evidence type="ECO:0000256" key="4">
    <source>
        <dbReference type="ARBA" id="ARBA00022989"/>
    </source>
</evidence>
<comment type="similarity">
    <text evidence="7">Belongs to the DHHC palmitoyltransferase family.</text>
</comment>
<dbReference type="KEGG" id="bbel:109476010"/>
<comment type="domain">
    <text evidence="7">The DHHC domain is required for palmitoyltransferase activity.</text>
</comment>
<dbReference type="RefSeq" id="XP_019632375.1">
    <property type="nucleotide sequence ID" value="XM_019776816.1"/>
</dbReference>
<feature type="transmembrane region" description="Helical" evidence="7">
    <location>
        <begin position="207"/>
        <end position="227"/>
    </location>
</feature>
<keyword evidence="5 7" id="KW-0472">Membrane</keyword>
<dbReference type="GO" id="GO:0005783">
    <property type="term" value="C:endoplasmic reticulum"/>
    <property type="evidence" value="ECO:0007669"/>
    <property type="project" value="TreeGrafter"/>
</dbReference>
<comment type="subcellular location">
    <subcellularLocation>
        <location evidence="1">Membrane</location>
        <topology evidence="1">Multi-pass membrane protein</topology>
    </subcellularLocation>
</comment>
<dbReference type="PANTHER" id="PTHR22883:SF452">
    <property type="entry name" value="PALMITOYLTRANSFERASE"/>
    <property type="match status" value="1"/>
</dbReference>
<dbReference type="EC" id="2.3.1.225" evidence="7"/>
<dbReference type="GeneID" id="109476010"/>
<dbReference type="GO" id="GO:0006612">
    <property type="term" value="P:protein targeting to membrane"/>
    <property type="evidence" value="ECO:0007669"/>
    <property type="project" value="TreeGrafter"/>
</dbReference>
<evidence type="ECO:0000256" key="3">
    <source>
        <dbReference type="ARBA" id="ARBA00022692"/>
    </source>
</evidence>
<dbReference type="GO" id="GO:0019706">
    <property type="term" value="F:protein-cysteine S-palmitoyltransferase activity"/>
    <property type="evidence" value="ECO:0007669"/>
    <property type="project" value="UniProtKB-EC"/>
</dbReference>
<dbReference type="InterPro" id="IPR001594">
    <property type="entry name" value="Palmitoyltrfase_DHHC"/>
</dbReference>
<dbReference type="GO" id="GO:0005794">
    <property type="term" value="C:Golgi apparatus"/>
    <property type="evidence" value="ECO:0007669"/>
    <property type="project" value="TreeGrafter"/>
</dbReference>
<keyword evidence="2 7" id="KW-0808">Transferase</keyword>
<evidence type="ECO:0000313" key="9">
    <source>
        <dbReference type="Proteomes" id="UP000515135"/>
    </source>
</evidence>
<organism evidence="9 11">
    <name type="scientific">Branchiostoma belcheri</name>
    <name type="common">Amphioxus</name>
    <dbReference type="NCBI Taxonomy" id="7741"/>
    <lineage>
        <taxon>Eukaryota</taxon>
        <taxon>Metazoa</taxon>
        <taxon>Chordata</taxon>
        <taxon>Cephalochordata</taxon>
        <taxon>Leptocardii</taxon>
        <taxon>Amphioxiformes</taxon>
        <taxon>Branchiostomatidae</taxon>
        <taxon>Branchiostoma</taxon>
    </lineage>
</organism>
<evidence type="ECO:0000259" key="8">
    <source>
        <dbReference type="Pfam" id="PF01529"/>
    </source>
</evidence>
<keyword evidence="3 7" id="KW-0812">Transmembrane</keyword>
<evidence type="ECO:0000313" key="10">
    <source>
        <dbReference type="RefSeq" id="XP_019632375.1"/>
    </source>
</evidence>
<dbReference type="InterPro" id="IPR039859">
    <property type="entry name" value="PFA4/ZDH16/20/ERF2-like"/>
</dbReference>
<keyword evidence="6 7" id="KW-0012">Acyltransferase</keyword>
<evidence type="ECO:0000256" key="7">
    <source>
        <dbReference type="RuleBase" id="RU079119"/>
    </source>
</evidence>
<proteinExistence type="inferred from homology"/>
<feature type="transmembrane region" description="Helical" evidence="7">
    <location>
        <begin position="166"/>
        <end position="187"/>
    </location>
</feature>
<dbReference type="AlphaFoldDB" id="A0A6P4ZRX1"/>
<evidence type="ECO:0000256" key="5">
    <source>
        <dbReference type="ARBA" id="ARBA00023136"/>
    </source>
</evidence>
<accession>A0A6P4ZRX1</accession>
<name>A0A6P4ZRX1_BRABE</name>
<feature type="transmembrane region" description="Helical" evidence="7">
    <location>
        <begin position="79"/>
        <end position="96"/>
    </location>
</feature>
<evidence type="ECO:0000256" key="6">
    <source>
        <dbReference type="ARBA" id="ARBA00023315"/>
    </source>
</evidence>
<evidence type="ECO:0000256" key="1">
    <source>
        <dbReference type="ARBA" id="ARBA00004141"/>
    </source>
</evidence>
<dbReference type="RefSeq" id="XP_019632376.1">
    <property type="nucleotide sequence ID" value="XM_019776817.1"/>
</dbReference>
<dbReference type="GO" id="GO:0016020">
    <property type="term" value="C:membrane"/>
    <property type="evidence" value="ECO:0007669"/>
    <property type="project" value="UniProtKB-SubCell"/>
</dbReference>
<dbReference type="PROSITE" id="PS50216">
    <property type="entry name" value="DHHC"/>
    <property type="match status" value="1"/>
</dbReference>
<feature type="transmembrane region" description="Helical" evidence="7">
    <location>
        <begin position="42"/>
        <end position="67"/>
    </location>
</feature>
<dbReference type="Proteomes" id="UP000515135">
    <property type="component" value="Unplaced"/>
</dbReference>